<keyword evidence="3 6" id="KW-0238">DNA-binding</keyword>
<keyword evidence="7" id="KW-1185">Reference proteome</keyword>
<reference evidence="7" key="1">
    <citation type="journal article" date="2019" name="Int. J. Syst. Evol. Microbiol.">
        <title>The Global Catalogue of Microorganisms (GCM) 10K type strain sequencing project: providing services to taxonomists for standard genome sequencing and annotation.</title>
        <authorList>
            <consortium name="The Broad Institute Genomics Platform"/>
            <consortium name="The Broad Institute Genome Sequencing Center for Infectious Disease"/>
            <person name="Wu L."/>
            <person name="Ma J."/>
        </authorList>
    </citation>
    <scope>NUCLEOTIDE SEQUENCE [LARGE SCALE GENOMIC DNA]</scope>
    <source>
        <strain evidence="7">WLHS5</strain>
    </source>
</reference>
<dbReference type="Pfam" id="PF00356">
    <property type="entry name" value="LacI"/>
    <property type="match status" value="1"/>
</dbReference>
<keyword evidence="4" id="KW-0804">Transcription</keyword>
<dbReference type="SUPFAM" id="SSF53822">
    <property type="entry name" value="Periplasmic binding protein-like I"/>
    <property type="match status" value="1"/>
</dbReference>
<name>A0ABW2LEG6_9PSEU</name>
<dbReference type="SMART" id="SM00354">
    <property type="entry name" value="HTH_LACI"/>
    <property type="match status" value="1"/>
</dbReference>
<dbReference type="GO" id="GO:0003677">
    <property type="term" value="F:DNA binding"/>
    <property type="evidence" value="ECO:0007669"/>
    <property type="project" value="UniProtKB-KW"/>
</dbReference>
<dbReference type="Proteomes" id="UP001596504">
    <property type="component" value="Unassembled WGS sequence"/>
</dbReference>
<accession>A0ABW2LEG6</accession>
<dbReference type="CDD" id="cd01392">
    <property type="entry name" value="HTH_LacI"/>
    <property type="match status" value="1"/>
</dbReference>
<dbReference type="Gene3D" id="3.40.50.2300">
    <property type="match status" value="2"/>
</dbReference>
<dbReference type="Gene3D" id="1.10.260.40">
    <property type="entry name" value="lambda repressor-like DNA-binding domains"/>
    <property type="match status" value="1"/>
</dbReference>
<dbReference type="RefSeq" id="WP_380662923.1">
    <property type="nucleotide sequence ID" value="NZ_JBHTCJ010000001.1"/>
</dbReference>
<evidence type="ECO:0000313" key="7">
    <source>
        <dbReference type="Proteomes" id="UP001596504"/>
    </source>
</evidence>
<dbReference type="InterPro" id="IPR046335">
    <property type="entry name" value="LacI/GalR-like_sensor"/>
</dbReference>
<keyword evidence="2" id="KW-0805">Transcription regulation</keyword>
<protein>
    <submittedName>
        <fullName evidence="6">LacI family DNA-binding transcriptional regulator</fullName>
    </submittedName>
</protein>
<evidence type="ECO:0000259" key="5">
    <source>
        <dbReference type="PROSITE" id="PS50932"/>
    </source>
</evidence>
<dbReference type="PANTHER" id="PTHR30146:SF148">
    <property type="entry name" value="HTH-TYPE TRANSCRIPTIONAL REPRESSOR PURR-RELATED"/>
    <property type="match status" value="1"/>
</dbReference>
<dbReference type="InterPro" id="IPR000843">
    <property type="entry name" value="HTH_LacI"/>
</dbReference>
<evidence type="ECO:0000256" key="4">
    <source>
        <dbReference type="ARBA" id="ARBA00023163"/>
    </source>
</evidence>
<dbReference type="EMBL" id="JBHTCJ010000001">
    <property type="protein sequence ID" value="MFC7339926.1"/>
    <property type="molecule type" value="Genomic_DNA"/>
</dbReference>
<dbReference type="CDD" id="cd06267">
    <property type="entry name" value="PBP1_LacI_sugar_binding-like"/>
    <property type="match status" value="1"/>
</dbReference>
<evidence type="ECO:0000256" key="1">
    <source>
        <dbReference type="ARBA" id="ARBA00022491"/>
    </source>
</evidence>
<sequence length="329" mass="35630">MADVARTAGVSIATVSHVLNGTRAVHPDTGQAVLDAIEQCGYVHNTLARALVTTRTRTIGVVISSASTSFSTEILRGAEGMAVQHGYTLLVADPRDDPDHEFRVVSNLVQRQVDGIVLAPSGEPSRTIRYLDDHKIPAVLADRVLGGEHDQVSAENAEPTALLVDHVAELGHRRIGFIAGIEGMSTTAERCSGYREGLRRNGIDSMDELCRSGGSEFDAARRAATELLTRSQPPTALVAANNAMTIGAMQAVRDLELRVPEDVALVGFDDFPWADLFSPRLTVISQPSEEIGSKAVELLLDRLDDLDRPPREHRLPSRFVHRESCGCSR</sequence>
<dbReference type="InterPro" id="IPR028082">
    <property type="entry name" value="Peripla_BP_I"/>
</dbReference>
<comment type="caution">
    <text evidence="6">The sequence shown here is derived from an EMBL/GenBank/DDBJ whole genome shotgun (WGS) entry which is preliminary data.</text>
</comment>
<feature type="domain" description="HTH lacI-type" evidence="5">
    <location>
        <begin position="1"/>
        <end position="53"/>
    </location>
</feature>
<organism evidence="6 7">
    <name type="scientific">Saccharopolyspora griseoalba</name>
    <dbReference type="NCBI Taxonomy" id="1431848"/>
    <lineage>
        <taxon>Bacteria</taxon>
        <taxon>Bacillati</taxon>
        <taxon>Actinomycetota</taxon>
        <taxon>Actinomycetes</taxon>
        <taxon>Pseudonocardiales</taxon>
        <taxon>Pseudonocardiaceae</taxon>
        <taxon>Saccharopolyspora</taxon>
    </lineage>
</organism>
<evidence type="ECO:0000256" key="2">
    <source>
        <dbReference type="ARBA" id="ARBA00023015"/>
    </source>
</evidence>
<dbReference type="PANTHER" id="PTHR30146">
    <property type="entry name" value="LACI-RELATED TRANSCRIPTIONAL REPRESSOR"/>
    <property type="match status" value="1"/>
</dbReference>
<proteinExistence type="predicted"/>
<dbReference type="InterPro" id="IPR010982">
    <property type="entry name" value="Lambda_DNA-bd_dom_sf"/>
</dbReference>
<keyword evidence="1" id="KW-0678">Repressor</keyword>
<evidence type="ECO:0000256" key="3">
    <source>
        <dbReference type="ARBA" id="ARBA00023125"/>
    </source>
</evidence>
<dbReference type="PROSITE" id="PS00356">
    <property type="entry name" value="HTH_LACI_1"/>
    <property type="match status" value="1"/>
</dbReference>
<dbReference type="PROSITE" id="PS50932">
    <property type="entry name" value="HTH_LACI_2"/>
    <property type="match status" value="1"/>
</dbReference>
<dbReference type="SUPFAM" id="SSF47413">
    <property type="entry name" value="lambda repressor-like DNA-binding domains"/>
    <property type="match status" value="1"/>
</dbReference>
<evidence type="ECO:0000313" key="6">
    <source>
        <dbReference type="EMBL" id="MFC7339926.1"/>
    </source>
</evidence>
<dbReference type="Pfam" id="PF13377">
    <property type="entry name" value="Peripla_BP_3"/>
    <property type="match status" value="1"/>
</dbReference>
<gene>
    <name evidence="6" type="ORF">ACFQRI_00770</name>
</gene>